<accession>A0A2R5FDQ2</accession>
<reference evidence="1 2" key="1">
    <citation type="submission" date="2017-06" db="EMBL/GenBank/DDBJ databases">
        <title>Genome sequencing of cyanobaciteial culture collection at National Institute for Environmental Studies (NIES).</title>
        <authorList>
            <person name="Hirose Y."/>
            <person name="Shimura Y."/>
            <person name="Fujisawa T."/>
            <person name="Nakamura Y."/>
            <person name="Kawachi M."/>
        </authorList>
    </citation>
    <scope>NUCLEOTIDE SEQUENCE [LARGE SCALE GENOMIC DNA]</scope>
    <source>
        <strain evidence="1 2">NIES-4072</strain>
    </source>
</reference>
<dbReference type="AlphaFoldDB" id="A0A2R5FDQ2"/>
<proteinExistence type="predicted"/>
<keyword evidence="2" id="KW-1185">Reference proteome</keyword>
<sequence length="72" mass="8417">MISISQRPSLSVEYLFNKAFKLNSVLYSDDNYTPILLQLNTFFTIYLFQSDVSSIVRSRIFKSKPSRQQIMS</sequence>
<dbReference type="Proteomes" id="UP000245124">
    <property type="component" value="Unassembled WGS sequence"/>
</dbReference>
<protein>
    <submittedName>
        <fullName evidence="1">Uncharacterized protein</fullName>
    </submittedName>
</protein>
<evidence type="ECO:0000313" key="2">
    <source>
        <dbReference type="Proteomes" id="UP000245124"/>
    </source>
</evidence>
<evidence type="ECO:0000313" key="1">
    <source>
        <dbReference type="EMBL" id="GBG16512.1"/>
    </source>
</evidence>
<comment type="caution">
    <text evidence="1">The sequence shown here is derived from an EMBL/GenBank/DDBJ whole genome shotgun (WGS) entry which is preliminary data.</text>
</comment>
<organism evidence="1 2">
    <name type="scientific">Nostoc commune NIES-4072</name>
    <dbReference type="NCBI Taxonomy" id="2005467"/>
    <lineage>
        <taxon>Bacteria</taxon>
        <taxon>Bacillati</taxon>
        <taxon>Cyanobacteriota</taxon>
        <taxon>Cyanophyceae</taxon>
        <taxon>Nostocales</taxon>
        <taxon>Nostocaceae</taxon>
        <taxon>Nostoc</taxon>
    </lineage>
</organism>
<dbReference type="EMBL" id="BDUD01000001">
    <property type="protein sequence ID" value="GBG16512.1"/>
    <property type="molecule type" value="Genomic_DNA"/>
</dbReference>
<name>A0A2R5FDQ2_NOSCO</name>
<gene>
    <name evidence="1" type="ORF">NIES4072_01580</name>
</gene>